<dbReference type="RefSeq" id="WP_097071388.1">
    <property type="nucleotide sequence ID" value="NZ_OBMT01000019.1"/>
</dbReference>
<evidence type="ECO:0000313" key="2">
    <source>
        <dbReference type="EMBL" id="SOC20408.1"/>
    </source>
</evidence>
<dbReference type="InterPro" id="IPR027417">
    <property type="entry name" value="P-loop_NTPase"/>
</dbReference>
<proteinExistence type="predicted"/>
<protein>
    <submittedName>
        <fullName evidence="2">Sulfotransferase domain-containing protein</fullName>
    </submittedName>
</protein>
<gene>
    <name evidence="2" type="ORF">SAMN05877831_11930</name>
</gene>
<dbReference type="Pfam" id="PF00685">
    <property type="entry name" value="Sulfotransfer_1"/>
    <property type="match status" value="1"/>
</dbReference>
<organism evidence="2 3">
    <name type="scientific">Rhodobacter maris</name>
    <dbReference type="NCBI Taxonomy" id="446682"/>
    <lineage>
        <taxon>Bacteria</taxon>
        <taxon>Pseudomonadati</taxon>
        <taxon>Pseudomonadota</taxon>
        <taxon>Alphaproteobacteria</taxon>
        <taxon>Rhodobacterales</taxon>
        <taxon>Rhodobacter group</taxon>
        <taxon>Rhodobacter</taxon>
    </lineage>
</organism>
<feature type="domain" description="Sulfotransferase" evidence="1">
    <location>
        <begin position="74"/>
        <end position="189"/>
    </location>
</feature>
<dbReference type="GO" id="GO:0008146">
    <property type="term" value="F:sulfotransferase activity"/>
    <property type="evidence" value="ECO:0007669"/>
    <property type="project" value="InterPro"/>
</dbReference>
<dbReference type="AlphaFoldDB" id="A0A285TFA4"/>
<accession>A0A285TFA4</accession>
<dbReference type="OrthoDB" id="9804504at2"/>
<dbReference type="EMBL" id="OBMT01000019">
    <property type="protein sequence ID" value="SOC20408.1"/>
    <property type="molecule type" value="Genomic_DNA"/>
</dbReference>
<dbReference type="InterPro" id="IPR000863">
    <property type="entry name" value="Sulfotransferase_dom"/>
</dbReference>
<dbReference type="Gene3D" id="3.40.50.300">
    <property type="entry name" value="P-loop containing nucleotide triphosphate hydrolases"/>
    <property type="match status" value="1"/>
</dbReference>
<evidence type="ECO:0000313" key="3">
    <source>
        <dbReference type="Proteomes" id="UP000219111"/>
    </source>
</evidence>
<keyword evidence="2" id="KW-0808">Transferase</keyword>
<sequence length="240" mass="26634">MNRFRNRVASIALRNYLRGPRARRGNFIVSGYPKSGTTWATQLAAALAGLDYHQGDVRFRLRGIALHTHSTAFKGRDNILYCVRDPRESVCSAARAMANSNRDGVYGPQGQITEDFITYATTTLPGARKTMRDHLQDGIDQGWEFVRFEDLKTNPKDTLGRLAAHFGWSASADDIAATIEKYDFTRQQQRHKGNVFFAQSSLSSWAELLSPVALDRMETALGAQAGAFGYDLSSRPAPKA</sequence>
<keyword evidence="3" id="KW-1185">Reference proteome</keyword>
<dbReference type="Proteomes" id="UP000219111">
    <property type="component" value="Unassembled WGS sequence"/>
</dbReference>
<dbReference type="SUPFAM" id="SSF52540">
    <property type="entry name" value="P-loop containing nucleoside triphosphate hydrolases"/>
    <property type="match status" value="1"/>
</dbReference>
<evidence type="ECO:0000259" key="1">
    <source>
        <dbReference type="Pfam" id="PF00685"/>
    </source>
</evidence>
<name>A0A285TFA4_9RHOB</name>
<reference evidence="3" key="1">
    <citation type="submission" date="2017-08" db="EMBL/GenBank/DDBJ databases">
        <authorList>
            <person name="Varghese N."/>
            <person name="Submissions S."/>
        </authorList>
    </citation>
    <scope>NUCLEOTIDE SEQUENCE [LARGE SCALE GENOMIC DNA]</scope>
    <source>
        <strain evidence="3">JA276</strain>
    </source>
</reference>